<gene>
    <name evidence="11" type="ORF">BC351_04180</name>
</gene>
<dbReference type="InterPro" id="IPR046953">
    <property type="entry name" value="Spore_GerAC-like_C"/>
</dbReference>
<evidence type="ECO:0000256" key="6">
    <source>
        <dbReference type="ARBA" id="ARBA00023139"/>
    </source>
</evidence>
<dbReference type="Pfam" id="PF05504">
    <property type="entry name" value="Spore_GerAC"/>
    <property type="match status" value="1"/>
</dbReference>
<evidence type="ECO:0000259" key="9">
    <source>
        <dbReference type="Pfam" id="PF05504"/>
    </source>
</evidence>
<feature type="domain" description="Spore germination GerAC-like C-terminal" evidence="9">
    <location>
        <begin position="225"/>
        <end position="388"/>
    </location>
</feature>
<dbReference type="PROSITE" id="PS51257">
    <property type="entry name" value="PROKAR_LIPOPROTEIN"/>
    <property type="match status" value="1"/>
</dbReference>
<keyword evidence="4 8" id="KW-0732">Signal</keyword>
<dbReference type="PANTHER" id="PTHR35789">
    <property type="entry name" value="SPORE GERMINATION PROTEIN B3"/>
    <property type="match status" value="1"/>
</dbReference>
<dbReference type="NCBIfam" id="TIGR02887">
    <property type="entry name" value="spore_ger_x_C"/>
    <property type="match status" value="1"/>
</dbReference>
<dbReference type="STRING" id="1469647.BC351_04180"/>
<feature type="domain" description="Spore germination protein N-terminal" evidence="10">
    <location>
        <begin position="24"/>
        <end position="198"/>
    </location>
</feature>
<dbReference type="AlphaFoldDB" id="A0A1V4HL48"/>
<evidence type="ECO:0000313" key="11">
    <source>
        <dbReference type="EMBL" id="OPH57719.1"/>
    </source>
</evidence>
<comment type="caution">
    <text evidence="11">The sequence shown here is derived from an EMBL/GenBank/DDBJ whole genome shotgun (WGS) entry which is preliminary data.</text>
</comment>
<dbReference type="GO" id="GO:0009847">
    <property type="term" value="P:spore germination"/>
    <property type="evidence" value="ECO:0007669"/>
    <property type="project" value="InterPro"/>
</dbReference>
<name>A0A1V4HL48_9BACL</name>
<dbReference type="GO" id="GO:0016020">
    <property type="term" value="C:membrane"/>
    <property type="evidence" value="ECO:0007669"/>
    <property type="project" value="UniProtKB-SubCell"/>
</dbReference>
<accession>A0A1V4HL48</accession>
<keyword evidence="3" id="KW-0309">Germination</keyword>
<feature type="chain" id="PRO_5039565013" evidence="8">
    <location>
        <begin position="24"/>
        <end position="400"/>
    </location>
</feature>
<sequence>MKQRLLSSVFLLSLMFLLSGCWSRHELNDISIVVGLGIDKVGERYKVTIQTVNPSQVSAKKGTSTNASAVITYEETGMTVPEALSRMSVKAPRFLHFSHLRMVIISEDVAHHGISKAIDYLSRNLDMRTDFYFVVARQSKASEVLKVISSMDPIPANNMYTKLDTSDKYWSATGSMNLNYLLQALGARGKSASMTGIEIIGDKNIGDQTANTQFVEPITLLKYAGMGAFKKDRFVGWLDENDTKALNYVQNSVYQTTGFIPCPGSKGNITMQVIRSNTVMHPHLVNELPEFDVNVRIEQDIADIECKVDLSKAGIVADIKKLSDHKIEDLISESIDKIQKSIGTDIYGFGDAFHRKYPKAWHQIKDWDEVFKTIKVHVHVDSSLRRVGTILQSVDQITRE</sequence>
<keyword evidence="7" id="KW-0449">Lipoprotein</keyword>
<proteinExistence type="inferred from homology"/>
<comment type="subcellular location">
    <subcellularLocation>
        <location evidence="1">Membrane</location>
        <topology evidence="1">Lipid-anchor</topology>
    </subcellularLocation>
</comment>
<evidence type="ECO:0000256" key="3">
    <source>
        <dbReference type="ARBA" id="ARBA00022544"/>
    </source>
</evidence>
<evidence type="ECO:0000256" key="4">
    <source>
        <dbReference type="ARBA" id="ARBA00022729"/>
    </source>
</evidence>
<dbReference type="InterPro" id="IPR008844">
    <property type="entry name" value="Spore_GerAC-like"/>
</dbReference>
<evidence type="ECO:0000256" key="7">
    <source>
        <dbReference type="ARBA" id="ARBA00023288"/>
    </source>
</evidence>
<reference evidence="12" key="1">
    <citation type="submission" date="2016-07" db="EMBL/GenBank/DDBJ databases">
        <authorList>
            <person name="Florea S."/>
            <person name="Webb J.S."/>
            <person name="Jaromczyk J."/>
            <person name="Schardl C.L."/>
        </authorList>
    </citation>
    <scope>NUCLEOTIDE SEQUENCE [LARGE SCALE GENOMIC DNA]</scope>
    <source>
        <strain evidence="12">CY1</strain>
    </source>
</reference>
<dbReference type="EMBL" id="MBTG01000012">
    <property type="protein sequence ID" value="OPH57719.1"/>
    <property type="molecule type" value="Genomic_DNA"/>
</dbReference>
<dbReference type="OrthoDB" id="9816067at2"/>
<evidence type="ECO:0000256" key="8">
    <source>
        <dbReference type="SAM" id="SignalP"/>
    </source>
</evidence>
<keyword evidence="6" id="KW-0564">Palmitate</keyword>
<keyword evidence="5" id="KW-0472">Membrane</keyword>
<dbReference type="InterPro" id="IPR057336">
    <property type="entry name" value="GerAC_N"/>
</dbReference>
<dbReference type="PANTHER" id="PTHR35789:SF1">
    <property type="entry name" value="SPORE GERMINATION PROTEIN B3"/>
    <property type="match status" value="1"/>
</dbReference>
<protein>
    <submittedName>
        <fullName evidence="11">Uncharacterized protein</fullName>
    </submittedName>
</protein>
<dbReference type="Proteomes" id="UP000190626">
    <property type="component" value="Unassembled WGS sequence"/>
</dbReference>
<dbReference type="RefSeq" id="WP_079413213.1">
    <property type="nucleotide sequence ID" value="NZ_MBTG01000012.1"/>
</dbReference>
<comment type="similarity">
    <text evidence="2">Belongs to the GerABKC lipoprotein family.</text>
</comment>
<evidence type="ECO:0000313" key="12">
    <source>
        <dbReference type="Proteomes" id="UP000190626"/>
    </source>
</evidence>
<keyword evidence="12" id="KW-1185">Reference proteome</keyword>
<dbReference type="Gene3D" id="6.20.190.10">
    <property type="entry name" value="Nutrient germinant receptor protein C, domain 1"/>
    <property type="match status" value="1"/>
</dbReference>
<dbReference type="Pfam" id="PF25198">
    <property type="entry name" value="Spore_GerAC_N"/>
    <property type="match status" value="1"/>
</dbReference>
<evidence type="ECO:0000259" key="10">
    <source>
        <dbReference type="Pfam" id="PF25198"/>
    </source>
</evidence>
<dbReference type="Gene3D" id="3.30.300.210">
    <property type="entry name" value="Nutrient germinant receptor protein C, domain 3"/>
    <property type="match status" value="1"/>
</dbReference>
<dbReference type="InterPro" id="IPR038501">
    <property type="entry name" value="Spore_GerAC_C_sf"/>
</dbReference>
<evidence type="ECO:0000256" key="2">
    <source>
        <dbReference type="ARBA" id="ARBA00007886"/>
    </source>
</evidence>
<feature type="signal peptide" evidence="8">
    <location>
        <begin position="1"/>
        <end position="23"/>
    </location>
</feature>
<evidence type="ECO:0000256" key="1">
    <source>
        <dbReference type="ARBA" id="ARBA00004635"/>
    </source>
</evidence>
<evidence type="ECO:0000256" key="5">
    <source>
        <dbReference type="ARBA" id="ARBA00023136"/>
    </source>
</evidence>
<organism evidence="11 12">
    <name type="scientific">Paenibacillus ferrarius</name>
    <dbReference type="NCBI Taxonomy" id="1469647"/>
    <lineage>
        <taxon>Bacteria</taxon>
        <taxon>Bacillati</taxon>
        <taxon>Bacillota</taxon>
        <taxon>Bacilli</taxon>
        <taxon>Bacillales</taxon>
        <taxon>Paenibacillaceae</taxon>
        <taxon>Paenibacillus</taxon>
    </lineage>
</organism>